<feature type="region of interest" description="Disordered" evidence="1">
    <location>
        <begin position="62"/>
        <end position="82"/>
    </location>
</feature>
<keyword evidence="3" id="KW-1185">Reference proteome</keyword>
<dbReference type="GO" id="GO:0001228">
    <property type="term" value="F:DNA-binding transcription activator activity, RNA polymerase II-specific"/>
    <property type="evidence" value="ECO:0007669"/>
    <property type="project" value="TreeGrafter"/>
</dbReference>
<feature type="non-terminal residue" evidence="2">
    <location>
        <position position="1"/>
    </location>
</feature>
<comment type="caution">
    <text evidence="2">The sequence shown here is derived from an EMBL/GenBank/DDBJ whole genome shotgun (WGS) entry which is preliminary data.</text>
</comment>
<name>A0AAN6MR62_9PEZI</name>
<evidence type="ECO:0000256" key="1">
    <source>
        <dbReference type="SAM" id="MobiDB-lite"/>
    </source>
</evidence>
<protein>
    <submittedName>
        <fullName evidence="2">Uncharacterized protein</fullName>
    </submittedName>
</protein>
<sequence length="381" mass="41546">RDCSYPPAPTAPPGPATPPSTTPIASTTPSVAPEPPEPSVALAAAVSASHAHGAVPVAGVPLPDIAATSPRPPQDPSHSSPEVNMDHMELLIRFVFEEHAPELNVEMHDFASKLLFKCALEAPYLMHQILAVSARRLAVLDPRRADHFLETSIHLQTKAVSIYNETAAKAQIDQTNCSALLLFCSLLGRHLLADLLARRDAVFDSFLPRFLELISVSRGLLAMSAAASGLLLQSDIRHLVLWALEISHSTPQGNHCADLQRLVAESTELDGTAKEACMAAIAYLQVGFDSLLGGDTRNQKYLMVFMWAPAVPQEFTDLLSRRRPEAIAIMGYWALLLHYSRDLWHVADSGSHLLRSISQHLGHDWDHWMSWPLSVLASGTV</sequence>
<reference evidence="2" key="2">
    <citation type="submission" date="2023-05" db="EMBL/GenBank/DDBJ databases">
        <authorList>
            <consortium name="Lawrence Berkeley National Laboratory"/>
            <person name="Steindorff A."/>
            <person name="Hensen N."/>
            <person name="Bonometti L."/>
            <person name="Westerberg I."/>
            <person name="Brannstrom I.O."/>
            <person name="Guillou S."/>
            <person name="Cros-Aarteil S."/>
            <person name="Calhoun S."/>
            <person name="Haridas S."/>
            <person name="Kuo A."/>
            <person name="Mondo S."/>
            <person name="Pangilinan J."/>
            <person name="Riley R."/>
            <person name="Labutti K."/>
            <person name="Andreopoulos B."/>
            <person name="Lipzen A."/>
            <person name="Chen C."/>
            <person name="Yanf M."/>
            <person name="Daum C."/>
            <person name="Ng V."/>
            <person name="Clum A."/>
            <person name="Ohm R."/>
            <person name="Martin F."/>
            <person name="Silar P."/>
            <person name="Natvig D."/>
            <person name="Lalanne C."/>
            <person name="Gautier V."/>
            <person name="Ament-Velasquez S.L."/>
            <person name="Kruys A."/>
            <person name="Hutchinson M.I."/>
            <person name="Powell A.J."/>
            <person name="Barry K."/>
            <person name="Miller A.N."/>
            <person name="Grigoriev I.V."/>
            <person name="Debuchy R."/>
            <person name="Gladieux P."/>
            <person name="Thoren M.H."/>
            <person name="Johannesson H."/>
        </authorList>
    </citation>
    <scope>NUCLEOTIDE SEQUENCE</scope>
    <source>
        <strain evidence="2">CBS 103.79</strain>
    </source>
</reference>
<feature type="compositionally biased region" description="Pro residues" evidence="1">
    <location>
        <begin position="1"/>
        <end position="21"/>
    </location>
</feature>
<dbReference type="PANTHER" id="PTHR47784">
    <property type="entry name" value="STEROL UPTAKE CONTROL PROTEIN 2"/>
    <property type="match status" value="1"/>
</dbReference>
<evidence type="ECO:0000313" key="2">
    <source>
        <dbReference type="EMBL" id="KAK3904512.1"/>
    </source>
</evidence>
<dbReference type="InterPro" id="IPR053157">
    <property type="entry name" value="Sterol_Uptake_Regulator"/>
</dbReference>
<feature type="compositionally biased region" description="Low complexity" evidence="1">
    <location>
        <begin position="22"/>
        <end position="31"/>
    </location>
</feature>
<dbReference type="Proteomes" id="UP001303889">
    <property type="component" value="Unassembled WGS sequence"/>
</dbReference>
<accession>A0AAN6MR62</accession>
<reference evidence="2" key="1">
    <citation type="journal article" date="2023" name="Mol. Phylogenet. Evol.">
        <title>Genome-scale phylogeny and comparative genomics of the fungal order Sordariales.</title>
        <authorList>
            <person name="Hensen N."/>
            <person name="Bonometti L."/>
            <person name="Westerberg I."/>
            <person name="Brannstrom I.O."/>
            <person name="Guillou S."/>
            <person name="Cros-Aarteil S."/>
            <person name="Calhoun S."/>
            <person name="Haridas S."/>
            <person name="Kuo A."/>
            <person name="Mondo S."/>
            <person name="Pangilinan J."/>
            <person name="Riley R."/>
            <person name="LaButti K."/>
            <person name="Andreopoulos B."/>
            <person name="Lipzen A."/>
            <person name="Chen C."/>
            <person name="Yan M."/>
            <person name="Daum C."/>
            <person name="Ng V."/>
            <person name="Clum A."/>
            <person name="Steindorff A."/>
            <person name="Ohm R.A."/>
            <person name="Martin F."/>
            <person name="Silar P."/>
            <person name="Natvig D.O."/>
            <person name="Lalanne C."/>
            <person name="Gautier V."/>
            <person name="Ament-Velasquez S.L."/>
            <person name="Kruys A."/>
            <person name="Hutchinson M.I."/>
            <person name="Powell A.J."/>
            <person name="Barry K."/>
            <person name="Miller A.N."/>
            <person name="Grigoriev I.V."/>
            <person name="Debuchy R."/>
            <person name="Gladieux P."/>
            <person name="Hiltunen Thoren M."/>
            <person name="Johannesson H."/>
        </authorList>
    </citation>
    <scope>NUCLEOTIDE SEQUENCE</scope>
    <source>
        <strain evidence="2">CBS 103.79</strain>
    </source>
</reference>
<evidence type="ECO:0000313" key="3">
    <source>
        <dbReference type="Proteomes" id="UP001303889"/>
    </source>
</evidence>
<proteinExistence type="predicted"/>
<gene>
    <name evidence="2" type="ORF">C8A05DRAFT_13623</name>
</gene>
<dbReference type="EMBL" id="MU855394">
    <property type="protein sequence ID" value="KAK3904512.1"/>
    <property type="molecule type" value="Genomic_DNA"/>
</dbReference>
<feature type="region of interest" description="Disordered" evidence="1">
    <location>
        <begin position="1"/>
        <end position="45"/>
    </location>
</feature>
<dbReference type="PANTHER" id="PTHR47784:SF4">
    <property type="entry name" value="ZN(II)2CYS6 TRANSCRIPTION FACTOR (EUROFUNG)"/>
    <property type="match status" value="1"/>
</dbReference>
<organism evidence="2 3">
    <name type="scientific">Staphylotrichum tortipilum</name>
    <dbReference type="NCBI Taxonomy" id="2831512"/>
    <lineage>
        <taxon>Eukaryota</taxon>
        <taxon>Fungi</taxon>
        <taxon>Dikarya</taxon>
        <taxon>Ascomycota</taxon>
        <taxon>Pezizomycotina</taxon>
        <taxon>Sordariomycetes</taxon>
        <taxon>Sordariomycetidae</taxon>
        <taxon>Sordariales</taxon>
        <taxon>Chaetomiaceae</taxon>
        <taxon>Staphylotrichum</taxon>
    </lineage>
</organism>
<dbReference type="AlphaFoldDB" id="A0AAN6MR62"/>